<dbReference type="EnsemblMetazoa" id="PPA26213.1">
    <property type="protein sequence ID" value="PPA26213.1"/>
    <property type="gene ID" value="WBGene00115767"/>
</dbReference>
<proteinExistence type="predicted"/>
<accession>A0A2A6BUM1</accession>
<sequence>MAFDADTVADLIFSTLVCKPDNNELAKNYIHLEHFPFKNIVGQPFAEAKRTLGINHLNDLAKMFPDKFCIRGGSLCAIKGDEIGGVVDHMDQRI</sequence>
<dbReference type="AlphaFoldDB" id="A0A2A6BUM1"/>
<reference evidence="1" key="2">
    <citation type="submission" date="2022-06" db="UniProtKB">
        <authorList>
            <consortium name="EnsemblMetazoa"/>
        </authorList>
    </citation>
    <scope>IDENTIFICATION</scope>
    <source>
        <strain evidence="1">PS312</strain>
    </source>
</reference>
<gene>
    <name evidence="1" type="primary">WBGene00115767</name>
</gene>
<reference evidence="2" key="1">
    <citation type="journal article" date="2008" name="Nat. Genet.">
        <title>The Pristionchus pacificus genome provides a unique perspective on nematode lifestyle and parasitism.</title>
        <authorList>
            <person name="Dieterich C."/>
            <person name="Clifton S.W."/>
            <person name="Schuster L.N."/>
            <person name="Chinwalla A."/>
            <person name="Delehaunty K."/>
            <person name="Dinkelacker I."/>
            <person name="Fulton L."/>
            <person name="Fulton R."/>
            <person name="Godfrey J."/>
            <person name="Minx P."/>
            <person name="Mitreva M."/>
            <person name="Roeseler W."/>
            <person name="Tian H."/>
            <person name="Witte H."/>
            <person name="Yang S.P."/>
            <person name="Wilson R.K."/>
            <person name="Sommer R.J."/>
        </authorList>
    </citation>
    <scope>NUCLEOTIDE SEQUENCE [LARGE SCALE GENOMIC DNA]</scope>
    <source>
        <strain evidence="2">PS312</strain>
    </source>
</reference>
<evidence type="ECO:0000313" key="2">
    <source>
        <dbReference type="Proteomes" id="UP000005239"/>
    </source>
</evidence>
<protein>
    <submittedName>
        <fullName evidence="1">Uncharacterized protein</fullName>
    </submittedName>
</protein>
<organism evidence="1 2">
    <name type="scientific">Pristionchus pacificus</name>
    <name type="common">Parasitic nematode worm</name>
    <dbReference type="NCBI Taxonomy" id="54126"/>
    <lineage>
        <taxon>Eukaryota</taxon>
        <taxon>Metazoa</taxon>
        <taxon>Ecdysozoa</taxon>
        <taxon>Nematoda</taxon>
        <taxon>Chromadorea</taxon>
        <taxon>Rhabditida</taxon>
        <taxon>Rhabditina</taxon>
        <taxon>Diplogasteromorpha</taxon>
        <taxon>Diplogasteroidea</taxon>
        <taxon>Neodiplogasteridae</taxon>
        <taxon>Pristionchus</taxon>
    </lineage>
</organism>
<accession>A0A8R1UHR0</accession>
<name>A0A2A6BUM1_PRIPA</name>
<dbReference type="Proteomes" id="UP000005239">
    <property type="component" value="Unassembled WGS sequence"/>
</dbReference>
<evidence type="ECO:0000313" key="1">
    <source>
        <dbReference type="EnsemblMetazoa" id="PPA26213.1"/>
    </source>
</evidence>
<keyword evidence="2" id="KW-1185">Reference proteome</keyword>